<keyword evidence="5" id="KW-1185">Reference proteome</keyword>
<reference evidence="4" key="1">
    <citation type="submission" date="2017-08" db="EMBL/GenBank/DDBJ databases">
        <authorList>
            <person name="Imhoff J.F."/>
            <person name="Rahn T."/>
            <person name="Kuenzel S."/>
            <person name="Neulinger S.C."/>
        </authorList>
    </citation>
    <scope>NUCLEOTIDE SEQUENCE</scope>
    <source>
        <strain evidence="4">IM 151</strain>
    </source>
</reference>
<comment type="subunit">
    <text evidence="3">UreD, UreF and UreG form a complex that acts as a GTP-hydrolysis-dependent molecular chaperone, activating the urease apoprotein by helping to assemble the nickel containing metallocenter of UreC. The UreE protein probably delivers the nickel.</text>
</comment>
<evidence type="ECO:0000256" key="1">
    <source>
        <dbReference type="ARBA" id="ARBA00007177"/>
    </source>
</evidence>
<evidence type="ECO:0000256" key="3">
    <source>
        <dbReference type="HAMAP-Rule" id="MF_01384"/>
    </source>
</evidence>
<dbReference type="RefSeq" id="WP_200380086.1">
    <property type="nucleotide sequence ID" value="NZ_NRRU01000130.1"/>
</dbReference>
<name>A0ABS1DZJ8_RUBGE</name>
<evidence type="ECO:0000313" key="4">
    <source>
        <dbReference type="EMBL" id="MBK1715536.1"/>
    </source>
</evidence>
<comment type="subcellular location">
    <subcellularLocation>
        <location evidence="3">Cytoplasm</location>
    </subcellularLocation>
</comment>
<reference evidence="4" key="2">
    <citation type="journal article" date="2020" name="Microorganisms">
        <title>Osmotic Adaptation and Compatible Solute Biosynthesis of Phototrophic Bacteria as Revealed from Genome Analyses.</title>
        <authorList>
            <person name="Imhoff J.F."/>
            <person name="Rahn T."/>
            <person name="Kunzel S."/>
            <person name="Keller A."/>
            <person name="Neulinger S.C."/>
        </authorList>
    </citation>
    <scope>NUCLEOTIDE SEQUENCE</scope>
    <source>
        <strain evidence="4">IM 151</strain>
    </source>
</reference>
<dbReference type="EMBL" id="NRRU01000130">
    <property type="protein sequence ID" value="MBK1715536.1"/>
    <property type="molecule type" value="Genomic_DNA"/>
</dbReference>
<dbReference type="Proteomes" id="UP001041814">
    <property type="component" value="Unassembled WGS sequence"/>
</dbReference>
<organism evidence="4 5">
    <name type="scientific">Rubrivivax gelatinosus</name>
    <name type="common">Rhodocyclus gelatinosus</name>
    <name type="synonym">Rhodopseudomonas gelatinosa</name>
    <dbReference type="NCBI Taxonomy" id="28068"/>
    <lineage>
        <taxon>Bacteria</taxon>
        <taxon>Pseudomonadati</taxon>
        <taxon>Pseudomonadota</taxon>
        <taxon>Betaproteobacteria</taxon>
        <taxon>Burkholderiales</taxon>
        <taxon>Sphaerotilaceae</taxon>
        <taxon>Rubrivivax</taxon>
    </lineage>
</organism>
<dbReference type="InterPro" id="IPR002669">
    <property type="entry name" value="UreD"/>
</dbReference>
<evidence type="ECO:0000313" key="5">
    <source>
        <dbReference type="Proteomes" id="UP001041814"/>
    </source>
</evidence>
<proteinExistence type="inferred from homology"/>
<keyword evidence="2 3" id="KW-0143">Chaperone</keyword>
<comment type="caution">
    <text evidence="4">The sequence shown here is derived from an EMBL/GenBank/DDBJ whole genome shotgun (WGS) entry which is preliminary data.</text>
</comment>
<dbReference type="PANTHER" id="PTHR33643">
    <property type="entry name" value="UREASE ACCESSORY PROTEIN D"/>
    <property type="match status" value="1"/>
</dbReference>
<dbReference type="Pfam" id="PF01774">
    <property type="entry name" value="UreD"/>
    <property type="match status" value="1"/>
</dbReference>
<accession>A0ABS1DZJ8</accession>
<gene>
    <name evidence="3" type="primary">ureD</name>
    <name evidence="4" type="ORF">CKO43_22545</name>
</gene>
<dbReference type="PANTHER" id="PTHR33643:SF1">
    <property type="entry name" value="UREASE ACCESSORY PROTEIN D"/>
    <property type="match status" value="1"/>
</dbReference>
<protein>
    <recommendedName>
        <fullName evidence="3">Urease accessory protein UreD</fullName>
    </recommendedName>
</protein>
<evidence type="ECO:0000256" key="2">
    <source>
        <dbReference type="ARBA" id="ARBA00023186"/>
    </source>
</evidence>
<keyword evidence="3" id="KW-0963">Cytoplasm</keyword>
<comment type="similarity">
    <text evidence="1 3">Belongs to the UreD family.</text>
</comment>
<keyword evidence="3" id="KW-0996">Nickel insertion</keyword>
<sequence>MGWHGHLRIDYRLDGERCIALDRHHGPLRVLQRLYPEGPGICHHVLVHPPGGIVGGDVLEVDATLAAGSHALLTTPGATRFYRSAGERALQRVAFDLAAGTRLEWLPMETIAHRGCLADNRLQLRLAPGAEAIGWDILALGLPAAGEAFDAGNYAQRVELDGVWLDAGVVNGGDTVLLDGPCGFAGHRVLATMWCAAGGAGFAAARRTALLEAAREVIDADALAATAGVTSPHAPVVVARVLADRVEPAMALAVKLRAAWRRVLWGLEPNPPRIWRT</sequence>
<dbReference type="HAMAP" id="MF_01384">
    <property type="entry name" value="UreD"/>
    <property type="match status" value="1"/>
</dbReference>
<comment type="function">
    <text evidence="3">Required for maturation of urease via the functional incorporation of the urease nickel metallocenter.</text>
</comment>